<evidence type="ECO:0000256" key="3">
    <source>
        <dbReference type="ARBA" id="ARBA00023082"/>
    </source>
</evidence>
<keyword evidence="8" id="KW-1185">Reference proteome</keyword>
<dbReference type="Gene3D" id="1.10.10.10">
    <property type="entry name" value="Winged helix-like DNA-binding domain superfamily/Winged helix DNA-binding domain"/>
    <property type="match status" value="1"/>
</dbReference>
<dbReference type="Gene3D" id="1.10.1740.10">
    <property type="match status" value="1"/>
</dbReference>
<dbReference type="RefSeq" id="WP_019020090.1">
    <property type="nucleotide sequence ID" value="NZ_BMXD01000009.1"/>
</dbReference>
<dbReference type="InterPro" id="IPR013324">
    <property type="entry name" value="RNA_pol_sigma_r3/r4-like"/>
</dbReference>
<proteinExistence type="inferred from homology"/>
<dbReference type="InterPro" id="IPR007627">
    <property type="entry name" value="RNA_pol_sigma70_r2"/>
</dbReference>
<dbReference type="InterPro" id="IPR039425">
    <property type="entry name" value="RNA_pol_sigma-70-like"/>
</dbReference>
<evidence type="ECO:0000256" key="4">
    <source>
        <dbReference type="ARBA" id="ARBA00023163"/>
    </source>
</evidence>
<feature type="domain" description="RNA polymerase sigma-70 region 2" evidence="5">
    <location>
        <begin position="8"/>
        <end position="73"/>
    </location>
</feature>
<keyword evidence="4" id="KW-0804">Transcription</keyword>
<gene>
    <name evidence="7" type="ORF">ACFOEI_18845</name>
</gene>
<comment type="caution">
    <text evidence="7">The sequence shown here is derived from an EMBL/GenBank/DDBJ whole genome shotgun (WGS) entry which is preliminary data.</text>
</comment>
<keyword evidence="3" id="KW-0731">Sigma factor</keyword>
<dbReference type="InterPro" id="IPR036388">
    <property type="entry name" value="WH-like_DNA-bd_sf"/>
</dbReference>
<dbReference type="Pfam" id="PF04542">
    <property type="entry name" value="Sigma70_r2"/>
    <property type="match status" value="1"/>
</dbReference>
<dbReference type="InterPro" id="IPR014284">
    <property type="entry name" value="RNA_pol_sigma-70_dom"/>
</dbReference>
<sequence length="171" mass="19730">MTNTLDQLFQEHSRELIGYLARKLDAPDLAADLCQEVYLRLRRSSLPDPLRNPRAYLFRIARNLLIDHQRQRGAQPETMPLDDPTLRLESATICPETAVSQAQHLDQVRARLSRLPSHLRQSLLWHRLDGLPQREIARRLGVSERMAGRYIAQAVEACAQEETDETQWRSA</sequence>
<feature type="domain" description="RNA polymerase sigma factor 70 region 4 type 2" evidence="6">
    <location>
        <begin position="106"/>
        <end position="158"/>
    </location>
</feature>
<dbReference type="Pfam" id="PF08281">
    <property type="entry name" value="Sigma70_r4_2"/>
    <property type="match status" value="1"/>
</dbReference>
<evidence type="ECO:0000313" key="8">
    <source>
        <dbReference type="Proteomes" id="UP001595640"/>
    </source>
</evidence>
<dbReference type="EMBL" id="JBHRUH010000040">
    <property type="protein sequence ID" value="MFC3294105.1"/>
    <property type="molecule type" value="Genomic_DNA"/>
</dbReference>
<dbReference type="Proteomes" id="UP001595640">
    <property type="component" value="Unassembled WGS sequence"/>
</dbReference>
<reference evidence="8" key="1">
    <citation type="journal article" date="2019" name="Int. J. Syst. Evol. Microbiol.">
        <title>The Global Catalogue of Microorganisms (GCM) 10K type strain sequencing project: providing services to taxonomists for standard genome sequencing and annotation.</title>
        <authorList>
            <consortium name="The Broad Institute Genomics Platform"/>
            <consortium name="The Broad Institute Genome Sequencing Center for Infectious Disease"/>
            <person name="Wu L."/>
            <person name="Ma J."/>
        </authorList>
    </citation>
    <scope>NUCLEOTIDE SEQUENCE [LARGE SCALE GENOMIC DNA]</scope>
    <source>
        <strain evidence="8">KCTC 12847</strain>
    </source>
</reference>
<organism evidence="7 8">
    <name type="scientific">Modicisalibacter luteus</name>
    <dbReference type="NCBI Taxonomy" id="453962"/>
    <lineage>
        <taxon>Bacteria</taxon>
        <taxon>Pseudomonadati</taxon>
        <taxon>Pseudomonadota</taxon>
        <taxon>Gammaproteobacteria</taxon>
        <taxon>Oceanospirillales</taxon>
        <taxon>Halomonadaceae</taxon>
        <taxon>Modicisalibacter</taxon>
    </lineage>
</organism>
<dbReference type="PANTHER" id="PTHR43133:SF63">
    <property type="entry name" value="RNA POLYMERASE SIGMA FACTOR FECI-RELATED"/>
    <property type="match status" value="1"/>
</dbReference>
<keyword evidence="2" id="KW-0805">Transcription regulation</keyword>
<dbReference type="NCBIfam" id="TIGR02937">
    <property type="entry name" value="sigma70-ECF"/>
    <property type="match status" value="1"/>
</dbReference>
<dbReference type="SUPFAM" id="SSF88946">
    <property type="entry name" value="Sigma2 domain of RNA polymerase sigma factors"/>
    <property type="match status" value="1"/>
</dbReference>
<evidence type="ECO:0000313" key="7">
    <source>
        <dbReference type="EMBL" id="MFC3294105.1"/>
    </source>
</evidence>
<protein>
    <submittedName>
        <fullName evidence="7">RNA polymerase sigma factor</fullName>
    </submittedName>
</protein>
<evidence type="ECO:0000259" key="6">
    <source>
        <dbReference type="Pfam" id="PF08281"/>
    </source>
</evidence>
<dbReference type="SUPFAM" id="SSF88659">
    <property type="entry name" value="Sigma3 and sigma4 domains of RNA polymerase sigma factors"/>
    <property type="match status" value="1"/>
</dbReference>
<name>A0ABV7M6R4_9GAMM</name>
<evidence type="ECO:0000256" key="1">
    <source>
        <dbReference type="ARBA" id="ARBA00010641"/>
    </source>
</evidence>
<comment type="similarity">
    <text evidence="1">Belongs to the sigma-70 factor family. ECF subfamily.</text>
</comment>
<evidence type="ECO:0000259" key="5">
    <source>
        <dbReference type="Pfam" id="PF04542"/>
    </source>
</evidence>
<dbReference type="InterPro" id="IPR013249">
    <property type="entry name" value="RNA_pol_sigma70_r4_t2"/>
</dbReference>
<dbReference type="InterPro" id="IPR013325">
    <property type="entry name" value="RNA_pol_sigma_r2"/>
</dbReference>
<evidence type="ECO:0000256" key="2">
    <source>
        <dbReference type="ARBA" id="ARBA00023015"/>
    </source>
</evidence>
<dbReference type="PANTHER" id="PTHR43133">
    <property type="entry name" value="RNA POLYMERASE ECF-TYPE SIGMA FACTO"/>
    <property type="match status" value="1"/>
</dbReference>
<accession>A0ABV7M6R4</accession>